<dbReference type="RefSeq" id="WP_190440756.1">
    <property type="nucleotide sequence ID" value="NZ_JAMPKM010000015.1"/>
</dbReference>
<protein>
    <submittedName>
        <fullName evidence="1">Uncharacterized protein</fullName>
    </submittedName>
</protein>
<reference evidence="1 2" key="1">
    <citation type="submission" date="2022-04" db="EMBL/GenBank/DDBJ databases">
        <title>Positive selection, recombination, and allopatry shape intraspecific diversity of widespread and dominant cyanobacteria.</title>
        <authorList>
            <person name="Wei J."/>
            <person name="Shu W."/>
            <person name="Hu C."/>
        </authorList>
    </citation>
    <scope>NUCLEOTIDE SEQUENCE [LARGE SCALE GENOMIC DNA]</scope>
    <source>
        <strain evidence="1 2">GB2-A4</strain>
    </source>
</reference>
<proteinExistence type="predicted"/>
<comment type="caution">
    <text evidence="1">The sequence shown here is derived from an EMBL/GenBank/DDBJ whole genome shotgun (WGS) entry which is preliminary data.</text>
</comment>
<accession>A0ABV0JCX3</accession>
<name>A0ABV0JCX3_9CYAN</name>
<organism evidence="1 2">
    <name type="scientific">Trichocoleus desertorum GB2-A4</name>
    <dbReference type="NCBI Taxonomy" id="2933944"/>
    <lineage>
        <taxon>Bacteria</taxon>
        <taxon>Bacillati</taxon>
        <taxon>Cyanobacteriota</taxon>
        <taxon>Cyanophyceae</taxon>
        <taxon>Leptolyngbyales</taxon>
        <taxon>Trichocoleusaceae</taxon>
        <taxon>Trichocoleus</taxon>
    </lineage>
</organism>
<dbReference type="Proteomes" id="UP001464891">
    <property type="component" value="Unassembled WGS sequence"/>
</dbReference>
<sequence length="212" mass="24069">MTNSLPLLIDVEPNIIFTNAWFGTDTHQPAVYWQLNQKNGLLTLVEARARAQAIFQAVAYAEGEAAIVKGVMAMHLNALKSTKKGFGAQAQEQKQSAEMEALIMAAQLRRFLQQGRSPLIEGIEVIFGMKTRRALIDCTWYGELTQWETTQAIEHATILIETAEAAESDAYFRWFLMERVGIEAEETYPLIAEFQTFRQRRQLEELFEAGNH</sequence>
<dbReference type="EMBL" id="JAMPKM010000015">
    <property type="protein sequence ID" value="MEP0819643.1"/>
    <property type="molecule type" value="Genomic_DNA"/>
</dbReference>
<gene>
    <name evidence="1" type="ORF">NC998_21315</name>
</gene>
<evidence type="ECO:0000313" key="2">
    <source>
        <dbReference type="Proteomes" id="UP001464891"/>
    </source>
</evidence>
<evidence type="ECO:0000313" key="1">
    <source>
        <dbReference type="EMBL" id="MEP0819643.1"/>
    </source>
</evidence>
<keyword evidence="2" id="KW-1185">Reference proteome</keyword>